<dbReference type="OrthoDB" id="2988649at2"/>
<gene>
    <name evidence="1" type="ORF">DBY38_05370</name>
    <name evidence="2" type="ORF">SAMN04487885_13412</name>
</gene>
<dbReference type="GeneID" id="90546214"/>
<reference evidence="2 3" key="1">
    <citation type="submission" date="2016-10" db="EMBL/GenBank/DDBJ databases">
        <authorList>
            <person name="de Groot N.N."/>
        </authorList>
    </citation>
    <scope>NUCLEOTIDE SEQUENCE [LARGE SCALE GENOMIC DNA]</scope>
    <source>
        <strain evidence="2 3">NLAE-zl-G419</strain>
    </source>
</reference>
<protein>
    <submittedName>
        <fullName evidence="1">DUF1573 domain-containing protein</fullName>
    </submittedName>
</protein>
<evidence type="ECO:0000313" key="4">
    <source>
        <dbReference type="Proteomes" id="UP000246114"/>
    </source>
</evidence>
<dbReference type="eggNOG" id="COG1694">
    <property type="taxonomic scope" value="Bacteria"/>
</dbReference>
<organism evidence="2 3">
    <name type="scientific">Clostridium cadaveris</name>
    <dbReference type="NCBI Taxonomy" id="1529"/>
    <lineage>
        <taxon>Bacteria</taxon>
        <taxon>Bacillati</taxon>
        <taxon>Bacillota</taxon>
        <taxon>Clostridia</taxon>
        <taxon>Eubacteriales</taxon>
        <taxon>Clostridiaceae</taxon>
        <taxon>Clostridium</taxon>
    </lineage>
</organism>
<reference evidence="1 4" key="2">
    <citation type="submission" date="2018-03" db="EMBL/GenBank/DDBJ databases">
        <title>The uncultured portion of the human microbiome is neutrally assembled.</title>
        <authorList>
            <person name="Jeraldo P."/>
            <person name="Boardman L."/>
            <person name="White B.A."/>
            <person name="Nelson H."/>
            <person name="Goldenfeld N."/>
            <person name="Chia N."/>
        </authorList>
    </citation>
    <scope>NUCLEOTIDE SEQUENCE [LARGE SCALE GENOMIC DNA]</scope>
    <source>
        <strain evidence="1">CIM:MAG 903</strain>
    </source>
</reference>
<evidence type="ECO:0000313" key="3">
    <source>
        <dbReference type="Proteomes" id="UP000182135"/>
    </source>
</evidence>
<dbReference type="AlphaFoldDB" id="A0A1I2Q0V1"/>
<proteinExistence type="predicted"/>
<dbReference type="STRING" id="1529.SAMN04487885_13412"/>
<name>A0A1I2Q0V1_9CLOT</name>
<dbReference type="EMBL" id="FOOE01000034">
    <property type="protein sequence ID" value="SFG20989.1"/>
    <property type="molecule type" value="Genomic_DNA"/>
</dbReference>
<dbReference type="Proteomes" id="UP000246114">
    <property type="component" value="Unassembled WGS sequence"/>
</dbReference>
<evidence type="ECO:0000313" key="1">
    <source>
        <dbReference type="EMBL" id="PWL54093.1"/>
    </source>
</evidence>
<dbReference type="EMBL" id="QAMZ01000027">
    <property type="protein sequence ID" value="PWL54093.1"/>
    <property type="molecule type" value="Genomic_DNA"/>
</dbReference>
<dbReference type="RefSeq" id="WP_074846589.1">
    <property type="nucleotide sequence ID" value="NZ_BAAACD010000022.1"/>
</dbReference>
<keyword evidence="3" id="KW-1185">Reference proteome</keyword>
<sequence>MKDMIFDDFQNCVSESLLRHKSILDIITKLDESQARVNRALIKSVTNCGCIEINGKKQCIPDETQTIEELNNCLKSHLSGELCDNCRDIISTELGNHLFYIASLCNALDLNLYDVLINEYDKLNTLGKYRLR</sequence>
<dbReference type="Proteomes" id="UP000182135">
    <property type="component" value="Unassembled WGS sequence"/>
</dbReference>
<accession>A0A1I2Q0V1</accession>
<evidence type="ECO:0000313" key="2">
    <source>
        <dbReference type="EMBL" id="SFG20989.1"/>
    </source>
</evidence>